<evidence type="ECO:0000313" key="2">
    <source>
        <dbReference type="Proteomes" id="UP000232721"/>
    </source>
</evidence>
<proteinExistence type="predicted"/>
<name>A0ABN5F7D9_9FLAO</name>
<keyword evidence="2" id="KW-1185">Reference proteome</keyword>
<dbReference type="Proteomes" id="UP000232721">
    <property type="component" value="Chromosome"/>
</dbReference>
<sequence>MISVNCLAQNYKFNLLTKYKSENGFYKQKIIYSNKNDNSYFLYIYKFKDKNIGEIVDLKNSKHHFFKVIESEGYEKEIHHQFKYENTSNVFYRDLPNTVFDFKVIAKDSLSKTVKLIKYKNKKKKIITSIAELKIKNIPYNLFSLFRFSCLHPYENFTNLSFSENGIVESYKLLDTKNPIFIYLDYYSENIDFEVKVKQ</sequence>
<reference evidence="1 2" key="1">
    <citation type="submission" date="2017-02" db="EMBL/GenBank/DDBJ databases">
        <title>Trade-off between light-utilization and light-protection in marine flavobacteria.</title>
        <authorList>
            <person name="Kumagai Y."/>
            <person name="Yoshizawa S."/>
            <person name="Kogure K."/>
            <person name="Iwasaki W."/>
        </authorList>
    </citation>
    <scope>NUCLEOTIDE SEQUENCE [LARGE SCALE GENOMIC DNA]</scope>
    <source>
        <strain evidence="1 2">KCTC 23670</strain>
    </source>
</reference>
<organism evidence="1 2">
    <name type="scientific">Polaribacter sejongensis</name>
    <dbReference type="NCBI Taxonomy" id="985043"/>
    <lineage>
        <taxon>Bacteria</taxon>
        <taxon>Pseudomonadati</taxon>
        <taxon>Bacteroidota</taxon>
        <taxon>Flavobacteriia</taxon>
        <taxon>Flavobacteriales</taxon>
        <taxon>Flavobacteriaceae</taxon>
    </lineage>
</organism>
<accession>A0ABN5F7D9</accession>
<protein>
    <submittedName>
        <fullName evidence="1">Uncharacterized protein</fullName>
    </submittedName>
</protein>
<dbReference type="EMBL" id="CP019336">
    <property type="protein sequence ID" value="AUC22374.1"/>
    <property type="molecule type" value="Genomic_DNA"/>
</dbReference>
<gene>
    <name evidence="1" type="ORF">BTO15_09835</name>
</gene>
<evidence type="ECO:0000313" key="1">
    <source>
        <dbReference type="EMBL" id="AUC22374.1"/>
    </source>
</evidence>